<feature type="compositionally biased region" description="Low complexity" evidence="1">
    <location>
        <begin position="336"/>
        <end position="356"/>
    </location>
</feature>
<feature type="non-terminal residue" evidence="2">
    <location>
        <position position="356"/>
    </location>
</feature>
<dbReference type="SUPFAM" id="SSF55874">
    <property type="entry name" value="ATPase domain of HSP90 chaperone/DNA topoisomerase II/histidine kinase"/>
    <property type="match status" value="1"/>
</dbReference>
<dbReference type="Gene3D" id="3.30.565.10">
    <property type="entry name" value="Histidine kinase-like ATPase, C-terminal domain"/>
    <property type="match status" value="1"/>
</dbReference>
<evidence type="ECO:0000256" key="1">
    <source>
        <dbReference type="SAM" id="MobiDB-lite"/>
    </source>
</evidence>
<feature type="region of interest" description="Disordered" evidence="1">
    <location>
        <begin position="325"/>
        <end position="356"/>
    </location>
</feature>
<reference evidence="2" key="1">
    <citation type="submission" date="2013-08" db="EMBL/GenBank/DDBJ databases">
        <authorList>
            <person name="Mendez C."/>
            <person name="Richter M."/>
            <person name="Ferrer M."/>
            <person name="Sanchez J."/>
        </authorList>
    </citation>
    <scope>NUCLEOTIDE SEQUENCE</scope>
</reference>
<evidence type="ECO:0000313" key="2">
    <source>
        <dbReference type="EMBL" id="EQD35041.1"/>
    </source>
</evidence>
<dbReference type="InterPro" id="IPR036890">
    <property type="entry name" value="HATPase_C_sf"/>
</dbReference>
<evidence type="ECO:0008006" key="3">
    <source>
        <dbReference type="Google" id="ProtNLM"/>
    </source>
</evidence>
<accession>T0YHW6</accession>
<sequence length="356" mass="38915">MRPKRPHVDVRAVLSILNSLYPNKAFALARENLQNSIDAGARNVWVDVDAGGRAATFTDDGRGIPLIQMNGRQYFALRWSTKRGRNFIGSKGIGRLTNIAAAQRVRVWTHDESGAAGFVWFSSGGYSEHPDGAVSLDHPGLSLRLEGLRRDVADELARQVEAVATGVFDEWLRQGTAVWLNGVPVRPKEYRGRRSTYRLRHGAVLEMYWDAEGQPEVDRAVVLKCKGVRVGTPQRLGVESSGWRCAVGILHLDGFPLTTNREAFEETPVLRAVLEEAGARLRSYFAMREGIRSYRRNAMADRYTRAAREAAMSLGIARGLPGVPSRVPLASAEPESTGAGQGSPSAPSAPPAMGDL</sequence>
<organism evidence="2">
    <name type="scientific">mine drainage metagenome</name>
    <dbReference type="NCBI Taxonomy" id="410659"/>
    <lineage>
        <taxon>unclassified sequences</taxon>
        <taxon>metagenomes</taxon>
        <taxon>ecological metagenomes</taxon>
    </lineage>
</organism>
<gene>
    <name evidence="2" type="ORF">B1B_16972</name>
</gene>
<proteinExistence type="predicted"/>
<name>T0YHW6_9ZZZZ</name>
<dbReference type="AlphaFoldDB" id="T0YHW6"/>
<protein>
    <recommendedName>
        <fullName evidence="3">DNA mismatch repair protein MutL</fullName>
    </recommendedName>
</protein>
<reference evidence="2" key="2">
    <citation type="journal article" date="2014" name="ISME J.">
        <title>Microbial stratification in low pH oxic and suboxic macroscopic growths along an acid mine drainage.</title>
        <authorList>
            <person name="Mendez-Garcia C."/>
            <person name="Mesa V."/>
            <person name="Sprenger R.R."/>
            <person name="Richter M."/>
            <person name="Diez M.S."/>
            <person name="Solano J."/>
            <person name="Bargiela R."/>
            <person name="Golyshina O.V."/>
            <person name="Manteca A."/>
            <person name="Ramos J.L."/>
            <person name="Gallego J.R."/>
            <person name="Llorente I."/>
            <person name="Martins Dos Santos V.A."/>
            <person name="Jensen O.N."/>
            <person name="Pelaez A.I."/>
            <person name="Sanchez J."/>
            <person name="Ferrer M."/>
        </authorList>
    </citation>
    <scope>NUCLEOTIDE SEQUENCE</scope>
</reference>
<dbReference type="Pfam" id="PF13589">
    <property type="entry name" value="HATPase_c_3"/>
    <property type="match status" value="1"/>
</dbReference>
<comment type="caution">
    <text evidence="2">The sequence shown here is derived from an EMBL/GenBank/DDBJ whole genome shotgun (WGS) entry which is preliminary data.</text>
</comment>
<dbReference type="EMBL" id="AUZY01011327">
    <property type="protein sequence ID" value="EQD35041.1"/>
    <property type="molecule type" value="Genomic_DNA"/>
</dbReference>